<organism evidence="1 2">
    <name type="scientific">Scleroderma citrinum Foug A</name>
    <dbReference type="NCBI Taxonomy" id="1036808"/>
    <lineage>
        <taxon>Eukaryota</taxon>
        <taxon>Fungi</taxon>
        <taxon>Dikarya</taxon>
        <taxon>Basidiomycota</taxon>
        <taxon>Agaricomycotina</taxon>
        <taxon>Agaricomycetes</taxon>
        <taxon>Agaricomycetidae</taxon>
        <taxon>Boletales</taxon>
        <taxon>Sclerodermatineae</taxon>
        <taxon>Sclerodermataceae</taxon>
        <taxon>Scleroderma</taxon>
    </lineage>
</organism>
<reference evidence="1 2" key="1">
    <citation type="submission" date="2014-04" db="EMBL/GenBank/DDBJ databases">
        <authorList>
            <consortium name="DOE Joint Genome Institute"/>
            <person name="Kuo A."/>
            <person name="Kohler A."/>
            <person name="Nagy L.G."/>
            <person name="Floudas D."/>
            <person name="Copeland A."/>
            <person name="Barry K.W."/>
            <person name="Cichocki N."/>
            <person name="Veneault-Fourrey C."/>
            <person name="LaButti K."/>
            <person name="Lindquist E.A."/>
            <person name="Lipzen A."/>
            <person name="Lundell T."/>
            <person name="Morin E."/>
            <person name="Murat C."/>
            <person name="Sun H."/>
            <person name="Tunlid A."/>
            <person name="Henrissat B."/>
            <person name="Grigoriev I.V."/>
            <person name="Hibbett D.S."/>
            <person name="Martin F."/>
            <person name="Nordberg H.P."/>
            <person name="Cantor M.N."/>
            <person name="Hua S.X."/>
        </authorList>
    </citation>
    <scope>NUCLEOTIDE SEQUENCE [LARGE SCALE GENOMIC DNA]</scope>
    <source>
        <strain evidence="1 2">Foug A</strain>
    </source>
</reference>
<evidence type="ECO:0000313" key="1">
    <source>
        <dbReference type="EMBL" id="KIM50629.1"/>
    </source>
</evidence>
<dbReference type="InParanoid" id="A0A0C3D2M4"/>
<keyword evidence="2" id="KW-1185">Reference proteome</keyword>
<dbReference type="OrthoDB" id="3051850at2759"/>
<evidence type="ECO:0000313" key="2">
    <source>
        <dbReference type="Proteomes" id="UP000053989"/>
    </source>
</evidence>
<dbReference type="EMBL" id="KN822364">
    <property type="protein sequence ID" value="KIM50629.1"/>
    <property type="molecule type" value="Genomic_DNA"/>
</dbReference>
<dbReference type="AlphaFoldDB" id="A0A0C3D2M4"/>
<reference evidence="2" key="2">
    <citation type="submission" date="2015-01" db="EMBL/GenBank/DDBJ databases">
        <title>Evolutionary Origins and Diversification of the Mycorrhizal Mutualists.</title>
        <authorList>
            <consortium name="DOE Joint Genome Institute"/>
            <consortium name="Mycorrhizal Genomics Consortium"/>
            <person name="Kohler A."/>
            <person name="Kuo A."/>
            <person name="Nagy L.G."/>
            <person name="Floudas D."/>
            <person name="Copeland A."/>
            <person name="Barry K.W."/>
            <person name="Cichocki N."/>
            <person name="Veneault-Fourrey C."/>
            <person name="LaButti K."/>
            <person name="Lindquist E.A."/>
            <person name="Lipzen A."/>
            <person name="Lundell T."/>
            <person name="Morin E."/>
            <person name="Murat C."/>
            <person name="Riley R."/>
            <person name="Ohm R."/>
            <person name="Sun H."/>
            <person name="Tunlid A."/>
            <person name="Henrissat B."/>
            <person name="Grigoriev I.V."/>
            <person name="Hibbett D.S."/>
            <person name="Martin F."/>
        </authorList>
    </citation>
    <scope>NUCLEOTIDE SEQUENCE [LARGE SCALE GENOMIC DNA]</scope>
    <source>
        <strain evidence="2">Foug A</strain>
    </source>
</reference>
<dbReference type="Proteomes" id="UP000053989">
    <property type="component" value="Unassembled WGS sequence"/>
</dbReference>
<evidence type="ECO:0008006" key="3">
    <source>
        <dbReference type="Google" id="ProtNLM"/>
    </source>
</evidence>
<accession>A0A0C3D2M4</accession>
<sequence>IAGRTITPVASHKFLGIIIDEQLCFKEQMAVATSKGSKYALTCCRLAKPSLGIRPLYTCILVPKMLYAVDVWGAEMTTRLGNRAGQKGQGKPLERVLRMHALTTTGAMKTTTTDAAVAHANLLPISSQLKRLCFRAYACMCTLPKCNPIHKEIQSTAHQCKQHKSPLHHIAQLFPLHPKHVEEIKAPHHPPEWTPVTDIHIDGKKEDAVKHTEEANKEVQIFTDGSGHSGGIGATAILRRRGQTDKILCYYLGSDTEHTIYNGEQIGMVLGTELL</sequence>
<dbReference type="STRING" id="1036808.A0A0C3D2M4"/>
<protein>
    <recommendedName>
        <fullName evidence="3">RNase H type-1 domain-containing protein</fullName>
    </recommendedName>
</protein>
<proteinExistence type="predicted"/>
<feature type="non-terminal residue" evidence="1">
    <location>
        <position position="1"/>
    </location>
</feature>
<feature type="non-terminal residue" evidence="1">
    <location>
        <position position="275"/>
    </location>
</feature>
<dbReference type="HOGENOM" id="CLU_069052_0_0_1"/>
<gene>
    <name evidence="1" type="ORF">SCLCIDRAFT_60635</name>
</gene>
<name>A0A0C3D2M4_9AGAM</name>